<dbReference type="EMBL" id="MU004842">
    <property type="protein sequence ID" value="KAF2646983.1"/>
    <property type="molecule type" value="Genomic_DNA"/>
</dbReference>
<keyword evidence="3" id="KW-1185">Reference proteome</keyword>
<feature type="region of interest" description="Disordered" evidence="1">
    <location>
        <begin position="38"/>
        <end position="60"/>
    </location>
</feature>
<evidence type="ECO:0000313" key="2">
    <source>
        <dbReference type="EMBL" id="KAF2646983.1"/>
    </source>
</evidence>
<evidence type="ECO:0000313" key="3">
    <source>
        <dbReference type="Proteomes" id="UP000799324"/>
    </source>
</evidence>
<accession>A0A6A6SK37</accession>
<reference evidence="2" key="1">
    <citation type="journal article" date="2020" name="Stud. Mycol.">
        <title>101 Dothideomycetes genomes: a test case for predicting lifestyles and emergence of pathogens.</title>
        <authorList>
            <person name="Haridas S."/>
            <person name="Albert R."/>
            <person name="Binder M."/>
            <person name="Bloem J."/>
            <person name="Labutti K."/>
            <person name="Salamov A."/>
            <person name="Andreopoulos B."/>
            <person name="Baker S."/>
            <person name="Barry K."/>
            <person name="Bills G."/>
            <person name="Bluhm B."/>
            <person name="Cannon C."/>
            <person name="Castanera R."/>
            <person name="Culley D."/>
            <person name="Daum C."/>
            <person name="Ezra D."/>
            <person name="Gonzalez J."/>
            <person name="Henrissat B."/>
            <person name="Kuo A."/>
            <person name="Liang C."/>
            <person name="Lipzen A."/>
            <person name="Lutzoni F."/>
            <person name="Magnuson J."/>
            <person name="Mondo S."/>
            <person name="Nolan M."/>
            <person name="Ohm R."/>
            <person name="Pangilinan J."/>
            <person name="Park H.-J."/>
            <person name="Ramirez L."/>
            <person name="Alfaro M."/>
            <person name="Sun H."/>
            <person name="Tritt A."/>
            <person name="Yoshinaga Y."/>
            <person name="Zwiers L.-H."/>
            <person name="Turgeon B."/>
            <person name="Goodwin S."/>
            <person name="Spatafora J."/>
            <person name="Crous P."/>
            <person name="Grigoriev I."/>
        </authorList>
    </citation>
    <scope>NUCLEOTIDE SEQUENCE</scope>
    <source>
        <strain evidence="2">CBS 122681</strain>
    </source>
</reference>
<name>A0A6A6SK37_9PLEO</name>
<dbReference type="AlphaFoldDB" id="A0A6A6SK37"/>
<dbReference type="Proteomes" id="UP000799324">
    <property type="component" value="Unassembled WGS sequence"/>
</dbReference>
<organism evidence="2 3">
    <name type="scientific">Lophiostoma macrostomum CBS 122681</name>
    <dbReference type="NCBI Taxonomy" id="1314788"/>
    <lineage>
        <taxon>Eukaryota</taxon>
        <taxon>Fungi</taxon>
        <taxon>Dikarya</taxon>
        <taxon>Ascomycota</taxon>
        <taxon>Pezizomycotina</taxon>
        <taxon>Dothideomycetes</taxon>
        <taxon>Pleosporomycetidae</taxon>
        <taxon>Pleosporales</taxon>
        <taxon>Lophiostomataceae</taxon>
        <taxon>Lophiostoma</taxon>
    </lineage>
</organism>
<gene>
    <name evidence="2" type="ORF">K491DRAFT_615555</name>
</gene>
<proteinExistence type="predicted"/>
<evidence type="ECO:0000256" key="1">
    <source>
        <dbReference type="SAM" id="MobiDB-lite"/>
    </source>
</evidence>
<protein>
    <submittedName>
        <fullName evidence="2">Uncharacterized protein</fullName>
    </submittedName>
</protein>
<sequence length="60" mass="7102">FIGALYKVRDYYQAYLEKPGPLVRLDAWLQAYEARKDLETTEEDDRAARKPAQGNTRRRK</sequence>
<feature type="non-terminal residue" evidence="2">
    <location>
        <position position="1"/>
    </location>
</feature>